<evidence type="ECO:0000256" key="2">
    <source>
        <dbReference type="ARBA" id="ARBA00023043"/>
    </source>
</evidence>
<evidence type="ECO:0000313" key="6">
    <source>
        <dbReference type="Proteomes" id="UP000275408"/>
    </source>
</evidence>
<keyword evidence="2 4" id="KW-0040">ANK repeat</keyword>
<organism evidence="5 6">
    <name type="scientific">Pocillopora damicornis</name>
    <name type="common">Cauliflower coral</name>
    <name type="synonym">Millepora damicornis</name>
    <dbReference type="NCBI Taxonomy" id="46731"/>
    <lineage>
        <taxon>Eukaryota</taxon>
        <taxon>Metazoa</taxon>
        <taxon>Cnidaria</taxon>
        <taxon>Anthozoa</taxon>
        <taxon>Hexacorallia</taxon>
        <taxon>Scleractinia</taxon>
        <taxon>Astrocoeniina</taxon>
        <taxon>Pocilloporidae</taxon>
        <taxon>Pocillopora</taxon>
    </lineage>
</organism>
<evidence type="ECO:0000256" key="1">
    <source>
        <dbReference type="ARBA" id="ARBA00022737"/>
    </source>
</evidence>
<dbReference type="Gene3D" id="1.25.40.20">
    <property type="entry name" value="Ankyrin repeat-containing domain"/>
    <property type="match status" value="1"/>
</dbReference>
<dbReference type="SUPFAM" id="SSF48403">
    <property type="entry name" value="Ankyrin repeat"/>
    <property type="match status" value="1"/>
</dbReference>
<protein>
    <submittedName>
        <fullName evidence="5">Uncharacterized protein</fullName>
    </submittedName>
</protein>
<keyword evidence="6" id="KW-1185">Reference proteome</keyword>
<name>A0A3M6U9K1_POCDA</name>
<dbReference type="EMBL" id="RCHS01002005">
    <property type="protein sequence ID" value="RMX50219.1"/>
    <property type="molecule type" value="Genomic_DNA"/>
</dbReference>
<dbReference type="STRING" id="46731.A0A3M6U9K1"/>
<reference evidence="5 6" key="1">
    <citation type="journal article" date="2018" name="Sci. Rep.">
        <title>Comparative analysis of the Pocillopora damicornis genome highlights role of immune system in coral evolution.</title>
        <authorList>
            <person name="Cunning R."/>
            <person name="Bay R.A."/>
            <person name="Gillette P."/>
            <person name="Baker A.C."/>
            <person name="Traylor-Knowles N."/>
        </authorList>
    </citation>
    <scope>NUCLEOTIDE SEQUENCE [LARGE SCALE GENOMIC DNA]</scope>
    <source>
        <strain evidence="5">RSMAS</strain>
        <tissue evidence="5">Whole animal</tissue>
    </source>
</reference>
<evidence type="ECO:0000313" key="5">
    <source>
        <dbReference type="EMBL" id="RMX50219.1"/>
    </source>
</evidence>
<dbReference type="SMART" id="SM00248">
    <property type="entry name" value="ANK"/>
    <property type="match status" value="2"/>
</dbReference>
<dbReference type="PRINTS" id="PR01415">
    <property type="entry name" value="ANKYRIN"/>
</dbReference>
<comment type="caution">
    <text evidence="5">The sequence shown here is derived from an EMBL/GenBank/DDBJ whole genome shotgun (WGS) entry which is preliminary data.</text>
</comment>
<dbReference type="Pfam" id="PF12796">
    <property type="entry name" value="Ank_2"/>
    <property type="match status" value="1"/>
</dbReference>
<dbReference type="PROSITE" id="PS50088">
    <property type="entry name" value="ANK_REPEAT"/>
    <property type="match status" value="2"/>
</dbReference>
<evidence type="ECO:0000256" key="4">
    <source>
        <dbReference type="PROSITE-ProRule" id="PRU00023"/>
    </source>
</evidence>
<gene>
    <name evidence="5" type="ORF">pdam_00004804</name>
</gene>
<dbReference type="Proteomes" id="UP000275408">
    <property type="component" value="Unassembled WGS sequence"/>
</dbReference>
<dbReference type="AlphaFoldDB" id="A0A3M6U9K1"/>
<dbReference type="InterPro" id="IPR036770">
    <property type="entry name" value="Ankyrin_rpt-contain_sf"/>
</dbReference>
<keyword evidence="1" id="KW-0677">Repeat</keyword>
<comment type="similarity">
    <text evidence="3">Belongs to the SOWAH family.</text>
</comment>
<feature type="repeat" description="ANK" evidence="4">
    <location>
        <begin position="69"/>
        <end position="101"/>
    </location>
</feature>
<dbReference type="PANTHER" id="PTHR14491">
    <property type="entry name" value="SOSONDOWAH, ISOFORM G"/>
    <property type="match status" value="1"/>
</dbReference>
<proteinExistence type="inferred from homology"/>
<evidence type="ECO:0000256" key="3">
    <source>
        <dbReference type="ARBA" id="ARBA00038122"/>
    </source>
</evidence>
<accession>A0A3M6U9K1</accession>
<sequence length="277" mass="30461">MSRASKAVLEALGFQTNSYVSTGRADLQERRNSEQLTVSYLERKWNQSASEGNLPGIVALLEQDPNLVTTQTALHWAAKKGRKDIAELVINTGMDVNMKSGYTALHLAVIQGRENVIASLFDSGADVDVRDNSGRKPKHYVKETTSLWIQKKLGKTLAPSVLVSSGEPLNKGLQNIGSIFLQMKVLSNSLGTGLDKLDEEPGRLSPLTPRKKAARSASFVKICRNVTGKFKDKKASKLEIPEVVEDVTGYHRTGRARSAPDINHITEWSPRIIQVMP</sequence>
<dbReference type="OrthoDB" id="5969290at2759"/>
<dbReference type="InterPro" id="IPR002110">
    <property type="entry name" value="Ankyrin_rpt"/>
</dbReference>
<dbReference type="PROSITE" id="PS50297">
    <property type="entry name" value="ANK_REP_REGION"/>
    <property type="match status" value="2"/>
</dbReference>
<feature type="repeat" description="ANK" evidence="4">
    <location>
        <begin position="100"/>
        <end position="132"/>
    </location>
</feature>
<dbReference type="PANTHER" id="PTHR14491:SF7">
    <property type="entry name" value="SOSONDOWAH, ISOFORM G"/>
    <property type="match status" value="1"/>
</dbReference>